<evidence type="ECO:0000313" key="3">
    <source>
        <dbReference type="Proteomes" id="UP000001660"/>
    </source>
</evidence>
<feature type="transmembrane region" description="Helical" evidence="1">
    <location>
        <begin position="92"/>
        <end position="115"/>
    </location>
</feature>
<keyword evidence="1" id="KW-0472">Membrane</keyword>
<dbReference type="Proteomes" id="UP000001660">
    <property type="component" value="Chromosome"/>
</dbReference>
<evidence type="ECO:0000313" key="2">
    <source>
        <dbReference type="EMBL" id="CBK43157.1"/>
    </source>
</evidence>
<dbReference type="OrthoDB" id="9831749at2"/>
<gene>
    <name evidence="2" type="ORF">NIDE3472</name>
</gene>
<reference evidence="2 3" key="1">
    <citation type="journal article" date="2010" name="Proc. Natl. Acad. Sci. U.S.A.">
        <title>A Nitrospira metagenome illuminates the physiology and evolution of globally important nitrite-oxidizing bacteria.</title>
        <authorList>
            <person name="Lucker S."/>
            <person name="Wagner M."/>
            <person name="Maixner F."/>
            <person name="Pelletier E."/>
            <person name="Koch H."/>
            <person name="Vacherie B."/>
            <person name="Rattei T."/>
            <person name="Sinninghe Damste J."/>
            <person name="Spieck E."/>
            <person name="Le Paslier D."/>
            <person name="Daims H."/>
        </authorList>
    </citation>
    <scope>NUCLEOTIDE SEQUENCE [LARGE SCALE GENOMIC DNA]</scope>
</reference>
<feature type="transmembrane region" description="Helical" evidence="1">
    <location>
        <begin position="67"/>
        <end position="86"/>
    </location>
</feature>
<proteinExistence type="predicted"/>
<accession>D8PIS0</accession>
<feature type="transmembrane region" description="Helical" evidence="1">
    <location>
        <begin position="38"/>
        <end position="55"/>
    </location>
</feature>
<protein>
    <submittedName>
        <fullName evidence="2">Uncharacterized protein</fullName>
    </submittedName>
</protein>
<dbReference type="KEGG" id="nde:NIDE3472"/>
<feature type="transmembrane region" description="Helical" evidence="1">
    <location>
        <begin position="12"/>
        <end position="32"/>
    </location>
</feature>
<dbReference type="HOGENOM" id="CLU_2011117_0_0_0"/>
<keyword evidence="1" id="KW-0812">Transmembrane</keyword>
<dbReference type="AlphaFoldDB" id="D8PIS0"/>
<name>D8PIS0_9BACT</name>
<organism evidence="2 3">
    <name type="scientific">Nitrospira defluvii</name>
    <dbReference type="NCBI Taxonomy" id="330214"/>
    <lineage>
        <taxon>Bacteria</taxon>
        <taxon>Pseudomonadati</taxon>
        <taxon>Nitrospirota</taxon>
        <taxon>Nitrospiria</taxon>
        <taxon>Nitrospirales</taxon>
        <taxon>Nitrospiraceae</taxon>
        <taxon>Nitrospira</taxon>
    </lineage>
</organism>
<sequence>MTSTANTVVRDAAIVYGLTFAAGLCMAAAGITLENNSFTAYLWNLLSGVLGFTLAGIRLSANRAEHLAWVAVTLWTFNLTNIVLGLQTSSAWIHSGLTILLMASLGGSLAMILTLTSAANRRM</sequence>
<keyword evidence="3" id="KW-1185">Reference proteome</keyword>
<evidence type="ECO:0000256" key="1">
    <source>
        <dbReference type="SAM" id="Phobius"/>
    </source>
</evidence>
<dbReference type="EMBL" id="FP929003">
    <property type="protein sequence ID" value="CBK43157.1"/>
    <property type="molecule type" value="Genomic_DNA"/>
</dbReference>
<keyword evidence="1" id="KW-1133">Transmembrane helix</keyword>